<dbReference type="AlphaFoldDB" id="A0A078MLE1"/>
<dbReference type="GO" id="GO:0015081">
    <property type="term" value="F:sodium ion transmembrane transporter activity"/>
    <property type="evidence" value="ECO:0007669"/>
    <property type="project" value="UniProtKB-UniRule"/>
</dbReference>
<keyword evidence="13 16" id="KW-0472">Membrane</keyword>
<proteinExistence type="inferred from homology"/>
<protein>
    <recommendedName>
        <fullName evidence="16">Probable oxaloacetate decarboxylase gamma chain</fullName>
        <ecNumber evidence="16">7.2.4.2</ecNumber>
    </recommendedName>
</protein>
<dbReference type="InterPro" id="IPR005899">
    <property type="entry name" value="Na_pump_deCOase"/>
</dbReference>
<dbReference type="EMBL" id="LM997413">
    <property type="protein sequence ID" value="CEA06227.1"/>
    <property type="molecule type" value="Genomic_DNA"/>
</dbReference>
<dbReference type="EC" id="7.2.4.2" evidence="16"/>
<evidence type="ECO:0000256" key="13">
    <source>
        <dbReference type="ARBA" id="ARBA00023136"/>
    </source>
</evidence>
<name>A0A078MLE1_9PSED</name>
<evidence type="ECO:0000256" key="7">
    <source>
        <dbReference type="ARBA" id="ARBA00022475"/>
    </source>
</evidence>
<dbReference type="GO" id="GO:0008948">
    <property type="term" value="F:oxaloacetate decarboxylase activity"/>
    <property type="evidence" value="ECO:0007669"/>
    <property type="project" value="UniProtKB-UniRule"/>
</dbReference>
<evidence type="ECO:0000256" key="3">
    <source>
        <dbReference type="ARBA" id="ARBA00004162"/>
    </source>
</evidence>
<dbReference type="EMBL" id="LK391969">
    <property type="protein sequence ID" value="CEF27652.1"/>
    <property type="molecule type" value="Genomic_DNA"/>
</dbReference>
<evidence type="ECO:0000256" key="17">
    <source>
        <dbReference type="RuleBase" id="RU004278"/>
    </source>
</evidence>
<evidence type="ECO:0000256" key="2">
    <source>
        <dbReference type="ARBA" id="ARBA00003002"/>
    </source>
</evidence>
<evidence type="ECO:0000256" key="5">
    <source>
        <dbReference type="ARBA" id="ARBA00011869"/>
    </source>
</evidence>
<comment type="similarity">
    <text evidence="4 16 17">Belongs to the OadG family.</text>
</comment>
<evidence type="ECO:0000256" key="8">
    <source>
        <dbReference type="ARBA" id="ARBA00022692"/>
    </source>
</evidence>
<keyword evidence="11 16" id="KW-0915">Sodium</keyword>
<sequence>MTSSDLVMEGVELMFMGLGTVFVFLMMLVGLINLMSFIINRFFPDAAPVIAKPKRVAAASSGSQPVDAELLAVIGAAVSQHRARRRG</sequence>
<keyword evidence="14 16" id="KW-0739">Sodium transport</keyword>
<dbReference type="PATRIC" id="fig|1461581.3.peg.2569"/>
<dbReference type="HAMAP" id="MF_00404">
    <property type="entry name" value="OadG"/>
    <property type="match status" value="1"/>
</dbReference>
<gene>
    <name evidence="16" type="primary">oadG</name>
    <name evidence="18" type="ORF">BN1049_02608</name>
</gene>
<dbReference type="GO" id="GO:0015451">
    <property type="term" value="F:decarboxylation-driven active transmembrane transporter activity"/>
    <property type="evidence" value="ECO:0007669"/>
    <property type="project" value="UniProtKB-EC"/>
</dbReference>
<feature type="transmembrane region" description="Helical" evidence="16 17">
    <location>
        <begin position="13"/>
        <end position="34"/>
    </location>
</feature>
<evidence type="ECO:0000256" key="4">
    <source>
        <dbReference type="ARBA" id="ARBA00005844"/>
    </source>
</evidence>
<comment type="cofactor">
    <cofactor evidence="1 16 17">
        <name>Na(+)</name>
        <dbReference type="ChEBI" id="CHEBI:29101"/>
    </cofactor>
</comment>
<evidence type="ECO:0000256" key="9">
    <source>
        <dbReference type="ARBA" id="ARBA00022967"/>
    </source>
</evidence>
<evidence type="ECO:0000256" key="11">
    <source>
        <dbReference type="ARBA" id="ARBA00023053"/>
    </source>
</evidence>
<organism evidence="18">
    <name type="scientific">Pseudomonas saudimassiliensis</name>
    <dbReference type="NCBI Taxonomy" id="1461581"/>
    <lineage>
        <taxon>Bacteria</taxon>
        <taxon>Pseudomonadati</taxon>
        <taxon>Pseudomonadota</taxon>
        <taxon>Gammaproteobacteria</taxon>
        <taxon>Pseudomonadales</taxon>
        <taxon>Pseudomonadaceae</taxon>
        <taxon>Pseudomonas</taxon>
    </lineage>
</organism>
<evidence type="ECO:0000256" key="12">
    <source>
        <dbReference type="ARBA" id="ARBA00023065"/>
    </source>
</evidence>
<evidence type="ECO:0000256" key="15">
    <source>
        <dbReference type="ARBA" id="ARBA00048176"/>
    </source>
</evidence>
<evidence type="ECO:0000256" key="16">
    <source>
        <dbReference type="HAMAP-Rule" id="MF_00404"/>
    </source>
</evidence>
<keyword evidence="7 16" id="KW-1003">Cell membrane</keyword>
<keyword evidence="6 16" id="KW-0813">Transport</keyword>
<evidence type="ECO:0000313" key="18">
    <source>
        <dbReference type="EMBL" id="CEA06227.1"/>
    </source>
</evidence>
<evidence type="ECO:0000256" key="14">
    <source>
        <dbReference type="ARBA" id="ARBA00023201"/>
    </source>
</evidence>
<reference evidence="18" key="1">
    <citation type="submission" date="2014-07" db="EMBL/GenBank/DDBJ databases">
        <authorList>
            <person name="Urmite Genomes Urmite Genomes"/>
        </authorList>
    </citation>
    <scope>NUCLEOTIDE SEQUENCE</scope>
    <source>
        <strain evidence="18">12M76_air</strain>
    </source>
</reference>
<comment type="catalytic activity">
    <reaction evidence="15 16 17">
        <text>oxaloacetate + 2 Na(+)(in) + H(+) = pyruvate + 2 Na(+)(out) + CO2</text>
        <dbReference type="Rhea" id="RHEA:57724"/>
        <dbReference type="ChEBI" id="CHEBI:15361"/>
        <dbReference type="ChEBI" id="CHEBI:15378"/>
        <dbReference type="ChEBI" id="CHEBI:16452"/>
        <dbReference type="ChEBI" id="CHEBI:16526"/>
        <dbReference type="ChEBI" id="CHEBI:29101"/>
        <dbReference type="EC" id="7.2.4.2"/>
    </reaction>
</comment>
<dbReference type="GO" id="GO:0005886">
    <property type="term" value="C:plasma membrane"/>
    <property type="evidence" value="ECO:0007669"/>
    <property type="project" value="UniProtKB-SubCell"/>
</dbReference>
<dbReference type="OrthoDB" id="5772594at2"/>
<dbReference type="Pfam" id="PF04277">
    <property type="entry name" value="OAD_gamma"/>
    <property type="match status" value="1"/>
</dbReference>
<keyword evidence="8 16" id="KW-0812">Transmembrane</keyword>
<dbReference type="RefSeq" id="WP_044500561.1">
    <property type="nucleotide sequence ID" value="NZ_LK391969.1"/>
</dbReference>
<accession>A0A078MLE1</accession>
<keyword evidence="9 16" id="KW-1278">Translocase</keyword>
<comment type="function">
    <text evidence="2 16 17">Catalyzes the decarboxylation of oxaloacetate coupled to Na(+) translocation.</text>
</comment>
<comment type="subunit">
    <text evidence="5 16">Heterotrimer of an alpha, a beta and a gamma subunit.</text>
</comment>
<dbReference type="GO" id="GO:0036376">
    <property type="term" value="P:sodium ion export across plasma membrane"/>
    <property type="evidence" value="ECO:0007669"/>
    <property type="project" value="InterPro"/>
</dbReference>
<evidence type="ECO:0000256" key="10">
    <source>
        <dbReference type="ARBA" id="ARBA00022989"/>
    </source>
</evidence>
<keyword evidence="10 16" id="KW-1133">Transmembrane helix</keyword>
<evidence type="ECO:0000256" key="1">
    <source>
        <dbReference type="ARBA" id="ARBA00001959"/>
    </source>
</evidence>
<evidence type="ECO:0000256" key="6">
    <source>
        <dbReference type="ARBA" id="ARBA00022448"/>
    </source>
</evidence>
<keyword evidence="12 16" id="KW-0406">Ion transport</keyword>
<dbReference type="InterPro" id="IPR023424">
    <property type="entry name" value="OadG"/>
</dbReference>
<comment type="subcellular location">
    <subcellularLocation>
        <location evidence="3 16 17">Cell membrane</location>
        <topology evidence="3 16 17">Single-pass membrane protein</topology>
    </subcellularLocation>
</comment>
<dbReference type="NCBIfam" id="TIGR01195">
    <property type="entry name" value="oadG_fam"/>
    <property type="match status" value="1"/>
</dbReference>